<reference evidence="3 4" key="1">
    <citation type="journal article" date="2015" name="Infect. Genet. Evol.">
        <title>Genomic sequences of six botulinum neurotoxin-producing strains representing three clostridial species illustrate the mobility and diversity of botulinum neurotoxin genes.</title>
        <authorList>
            <person name="Smith T.J."/>
            <person name="Hill K.K."/>
            <person name="Xie G."/>
            <person name="Foley B.T."/>
            <person name="Williamson C.H."/>
            <person name="Foster J.T."/>
            <person name="Johnson S.L."/>
            <person name="Chertkov O."/>
            <person name="Teshima H."/>
            <person name="Gibbons H.S."/>
            <person name="Johnsky L.A."/>
            <person name="Karavis M.A."/>
            <person name="Smith L.A."/>
        </authorList>
    </citation>
    <scope>NUCLEOTIDE SEQUENCE [LARGE SCALE GENOMIC DNA]</scope>
    <source>
        <strain evidence="3">Sullivan</strain>
    </source>
</reference>
<dbReference type="InterPro" id="IPR029063">
    <property type="entry name" value="SAM-dependent_MTases_sf"/>
</dbReference>
<dbReference type="Gene3D" id="2.20.25.110">
    <property type="entry name" value="S-adenosyl-L-methionine-dependent methyltransferases"/>
    <property type="match status" value="1"/>
</dbReference>
<dbReference type="PANTHER" id="PTHR43861:SF6">
    <property type="entry name" value="METHYLTRANSFERASE TYPE 11"/>
    <property type="match status" value="1"/>
</dbReference>
<evidence type="ECO:0000256" key="1">
    <source>
        <dbReference type="ARBA" id="ARBA00022679"/>
    </source>
</evidence>
<dbReference type="Pfam" id="PF13649">
    <property type="entry name" value="Methyltransf_25"/>
    <property type="match status" value="1"/>
</dbReference>
<keyword evidence="1 3" id="KW-0808">Transferase</keyword>
<proteinExistence type="predicted"/>
<dbReference type="InterPro" id="IPR041698">
    <property type="entry name" value="Methyltransf_25"/>
</dbReference>
<protein>
    <submittedName>
        <fullName evidence="3">Methyltransferase domain protein</fullName>
    </submittedName>
</protein>
<organism evidence="3 4">
    <name type="scientific">Clostridium baratii str. Sullivan</name>
    <dbReference type="NCBI Taxonomy" id="1415775"/>
    <lineage>
        <taxon>Bacteria</taxon>
        <taxon>Bacillati</taxon>
        <taxon>Bacillota</taxon>
        <taxon>Clostridia</taxon>
        <taxon>Eubacteriales</taxon>
        <taxon>Clostridiaceae</taxon>
        <taxon>Clostridium</taxon>
    </lineage>
</organism>
<keyword evidence="3" id="KW-0489">Methyltransferase</keyword>
<gene>
    <name evidence="3" type="ORF">U729_2906</name>
</gene>
<dbReference type="OrthoDB" id="9811589at2"/>
<dbReference type="SUPFAM" id="SSF53335">
    <property type="entry name" value="S-adenosyl-L-methionine-dependent methyltransferases"/>
    <property type="match status" value="1"/>
</dbReference>
<dbReference type="RefSeq" id="WP_039316240.1">
    <property type="nucleotide sequence ID" value="NZ_CP006905.1"/>
</dbReference>
<dbReference type="PANTHER" id="PTHR43861">
    <property type="entry name" value="TRANS-ACONITATE 2-METHYLTRANSFERASE-RELATED"/>
    <property type="match status" value="1"/>
</dbReference>
<dbReference type="Gene3D" id="3.40.50.150">
    <property type="entry name" value="Vaccinia Virus protein VP39"/>
    <property type="match status" value="1"/>
</dbReference>
<dbReference type="HOGENOM" id="CLU_069129_5_0_9"/>
<evidence type="ECO:0000313" key="4">
    <source>
        <dbReference type="Proteomes" id="UP000030635"/>
    </source>
</evidence>
<keyword evidence="4" id="KW-1185">Reference proteome</keyword>
<sequence length="248" mass="29553">MAYEKFAKVYDELINEDIDYEKIANRLKEIMDMHNIKYDDYLDLACGTGNVSLKLANSFKDSFAVDLSEDMLIEAFNKFKKEKIKSKLVCQDMTELELNHKFDLISCVLDSTNYILEKEDLKSYFNCVYNHLKEDGIFVFDINSYYKLSNILGNNIYTYNSEDVFYSWENVFEDEIVNMFLTFFIKDGDLYEKFEEEHYERAYKESEIESILKDCNFKILDKFEGYDNKRVCETSERILYVVKKEMEG</sequence>
<feature type="domain" description="Methyltransferase" evidence="2">
    <location>
        <begin position="42"/>
        <end position="136"/>
    </location>
</feature>
<dbReference type="STRING" id="1561.NPD11_121"/>
<dbReference type="AlphaFoldDB" id="A0A0A7FVY3"/>
<dbReference type="eggNOG" id="COG4976">
    <property type="taxonomic scope" value="Bacteria"/>
</dbReference>
<dbReference type="KEGG" id="cbv:U729_2906"/>
<dbReference type="GO" id="GO:0032259">
    <property type="term" value="P:methylation"/>
    <property type="evidence" value="ECO:0007669"/>
    <property type="project" value="UniProtKB-KW"/>
</dbReference>
<dbReference type="GO" id="GO:0008168">
    <property type="term" value="F:methyltransferase activity"/>
    <property type="evidence" value="ECO:0007669"/>
    <property type="project" value="UniProtKB-KW"/>
</dbReference>
<evidence type="ECO:0000313" key="3">
    <source>
        <dbReference type="EMBL" id="AIY83105.1"/>
    </source>
</evidence>
<name>A0A0A7FVY3_9CLOT</name>
<dbReference type="CDD" id="cd02440">
    <property type="entry name" value="AdoMet_MTases"/>
    <property type="match status" value="1"/>
</dbReference>
<evidence type="ECO:0000259" key="2">
    <source>
        <dbReference type="Pfam" id="PF13649"/>
    </source>
</evidence>
<dbReference type="EMBL" id="CP006905">
    <property type="protein sequence ID" value="AIY83105.1"/>
    <property type="molecule type" value="Genomic_DNA"/>
</dbReference>
<accession>A0A0A7FVY3</accession>
<dbReference type="Proteomes" id="UP000030635">
    <property type="component" value="Chromosome"/>
</dbReference>